<dbReference type="InterPro" id="IPR002491">
    <property type="entry name" value="ABC_transptr_periplasmic_BD"/>
</dbReference>
<evidence type="ECO:0000313" key="5">
    <source>
        <dbReference type="Proteomes" id="UP000276634"/>
    </source>
</evidence>
<dbReference type="InterPro" id="IPR054828">
    <property type="entry name" value="Vit_B12_bind_prot"/>
</dbReference>
<evidence type="ECO:0000259" key="3">
    <source>
        <dbReference type="PROSITE" id="PS50983"/>
    </source>
</evidence>
<gene>
    <name evidence="4" type="ORF">EDC57_1238</name>
</gene>
<evidence type="ECO:0000256" key="1">
    <source>
        <dbReference type="ARBA" id="ARBA00022729"/>
    </source>
</evidence>
<dbReference type="NCBIfam" id="NF038402">
    <property type="entry name" value="TroA_like"/>
    <property type="match status" value="1"/>
</dbReference>
<dbReference type="PANTHER" id="PTHR30535:SF34">
    <property type="entry name" value="MOLYBDATE-BINDING PROTEIN MOLA"/>
    <property type="match status" value="1"/>
</dbReference>
<comment type="caution">
    <text evidence="4">The sequence shown here is derived from an EMBL/GenBank/DDBJ whole genome shotgun (WGS) entry which is preliminary data.</text>
</comment>
<dbReference type="PROSITE" id="PS50983">
    <property type="entry name" value="FE_B12_PBP"/>
    <property type="match status" value="1"/>
</dbReference>
<reference evidence="4 5" key="1">
    <citation type="submission" date="2018-11" db="EMBL/GenBank/DDBJ databases">
        <title>Genomic Encyclopedia of Type Strains, Phase IV (KMG-IV): sequencing the most valuable type-strain genomes for metagenomic binning, comparative biology and taxonomic classification.</title>
        <authorList>
            <person name="Goeker M."/>
        </authorList>
    </citation>
    <scope>NUCLEOTIDE SEQUENCE [LARGE SCALE GENOMIC DNA]</scope>
    <source>
        <strain evidence="4 5">DSM 100275</strain>
    </source>
</reference>
<feature type="signal peptide" evidence="2">
    <location>
        <begin position="1"/>
        <end position="19"/>
    </location>
</feature>
<protein>
    <submittedName>
        <fullName evidence="4">Iron complex transport system substrate-binding protein</fullName>
    </submittedName>
</protein>
<dbReference type="Pfam" id="PF01497">
    <property type="entry name" value="Peripla_BP_2"/>
    <property type="match status" value="1"/>
</dbReference>
<organism evidence="4 5">
    <name type="scientific">Inmirania thermothiophila</name>
    <dbReference type="NCBI Taxonomy" id="1750597"/>
    <lineage>
        <taxon>Bacteria</taxon>
        <taxon>Pseudomonadati</taxon>
        <taxon>Pseudomonadota</taxon>
        <taxon>Gammaproteobacteria</taxon>
        <taxon>Chromatiales</taxon>
        <taxon>Ectothiorhodospiraceae</taxon>
        <taxon>Inmirania</taxon>
    </lineage>
</organism>
<feature type="domain" description="Fe/B12 periplasmic-binding" evidence="3">
    <location>
        <begin position="38"/>
        <end position="285"/>
    </location>
</feature>
<proteinExistence type="predicted"/>
<evidence type="ECO:0000313" key="4">
    <source>
        <dbReference type="EMBL" id="ROR32050.1"/>
    </source>
</evidence>
<dbReference type="Proteomes" id="UP000276634">
    <property type="component" value="Unassembled WGS sequence"/>
</dbReference>
<dbReference type="CDD" id="cd01144">
    <property type="entry name" value="BtuF"/>
    <property type="match status" value="1"/>
</dbReference>
<dbReference type="PANTHER" id="PTHR30535">
    <property type="entry name" value="VITAMIN B12-BINDING PROTEIN"/>
    <property type="match status" value="1"/>
</dbReference>
<dbReference type="EMBL" id="RJVI01000002">
    <property type="protein sequence ID" value="ROR32050.1"/>
    <property type="molecule type" value="Genomic_DNA"/>
</dbReference>
<dbReference type="AlphaFoldDB" id="A0A3N1XZQ3"/>
<keyword evidence="1 2" id="KW-0732">Signal</keyword>
<sequence length="291" mass="31115">MMRAAAVLWLVLAALPAAAVTATDDRGVTVRLAAPARRIVSLAPHATELLFAAGAGGRIVGAVEWSDYPPEARAIPRVGGYRALDLERIVALHPDLVVGWASGNGAALTRLEAAGLAVFATEPRRLEDIAAAIEALGRLAGTEERAGEAAARFRARLAALRARWSGRRPVRVFYQVWDRPLITVGGPQIISRLIELCGGRNVFAQLAELAPTVTVEAVIAADPDAIVFGLREGREGWAAFWRRFPFLRAVGRGHLIGLDADLLQRPTPRLLDGAERLCRALEAVRSAEGGP</sequence>
<accession>A0A3N1XZQ3</accession>
<evidence type="ECO:0000256" key="2">
    <source>
        <dbReference type="SAM" id="SignalP"/>
    </source>
</evidence>
<dbReference type="RefSeq" id="WP_123401028.1">
    <property type="nucleotide sequence ID" value="NZ_RJVI01000002.1"/>
</dbReference>
<dbReference type="SUPFAM" id="SSF53807">
    <property type="entry name" value="Helical backbone' metal receptor"/>
    <property type="match status" value="1"/>
</dbReference>
<keyword evidence="5" id="KW-1185">Reference proteome</keyword>
<dbReference type="InterPro" id="IPR050902">
    <property type="entry name" value="ABC_Transporter_SBP"/>
</dbReference>
<name>A0A3N1XZQ3_9GAMM</name>
<dbReference type="Gene3D" id="3.40.50.1980">
    <property type="entry name" value="Nitrogenase molybdenum iron protein domain"/>
    <property type="match status" value="2"/>
</dbReference>
<dbReference type="OrthoDB" id="6495095at2"/>
<feature type="chain" id="PRO_5018288286" evidence="2">
    <location>
        <begin position="20"/>
        <end position="291"/>
    </location>
</feature>